<keyword evidence="1" id="KW-0812">Transmembrane</keyword>
<dbReference type="RefSeq" id="WP_013044874.1">
    <property type="nucleotide sequence ID" value="NC_014010.1"/>
</dbReference>
<organism evidence="2 3">
    <name type="scientific">Puniceispirillum marinum (strain IMCC1322)</name>
    <dbReference type="NCBI Taxonomy" id="488538"/>
    <lineage>
        <taxon>Bacteria</taxon>
        <taxon>Pseudomonadati</taxon>
        <taxon>Pseudomonadota</taxon>
        <taxon>Alphaproteobacteria</taxon>
        <taxon>Candidatus Puniceispirillales</taxon>
        <taxon>Candidatus Puniceispirillaceae</taxon>
        <taxon>Candidatus Puniceispirillum</taxon>
    </lineage>
</organism>
<name>D5BNH7_PUNMI</name>
<dbReference type="AlphaFoldDB" id="D5BNH7"/>
<dbReference type="HOGENOM" id="CLU_2234299_0_0_5"/>
<dbReference type="EMBL" id="CP001751">
    <property type="protein sequence ID" value="ADE38244.1"/>
    <property type="molecule type" value="Genomic_DNA"/>
</dbReference>
<proteinExistence type="predicted"/>
<evidence type="ECO:0000313" key="2">
    <source>
        <dbReference type="EMBL" id="ADE38244.1"/>
    </source>
</evidence>
<sequence>MRRTIFHRFGYVCLGFGHACLHKLARCPRPRTGLGRAGCVFVIMALAVMVVSAIITPPTSHQQAAATPADMAIIHRMMQDQRAIARATRTYTLSTFAERFGHKGD</sequence>
<accession>D5BNH7</accession>
<gene>
    <name evidence="2" type="ordered locus">SAR116_0001</name>
</gene>
<reference evidence="2 3" key="1">
    <citation type="journal article" date="2010" name="J. Bacteriol.">
        <title>Complete genome sequence of "Candidatus Puniceispirillum marinum" IMCC1322, a representative of the SAR116 clade in the Alphaproteobacteria.</title>
        <authorList>
            <person name="Oh H.M."/>
            <person name="Kwon K.K."/>
            <person name="Kang I."/>
            <person name="Kang S.G."/>
            <person name="Lee J.H."/>
            <person name="Kim S.J."/>
            <person name="Cho J.C."/>
        </authorList>
    </citation>
    <scope>NUCLEOTIDE SEQUENCE [LARGE SCALE GENOMIC DNA]</scope>
    <source>
        <strain evidence="2 3">IMCC1322</strain>
    </source>
</reference>
<dbReference type="Proteomes" id="UP000007460">
    <property type="component" value="Chromosome"/>
</dbReference>
<dbReference type="STRING" id="488538.SAR116_0001"/>
<keyword evidence="1" id="KW-1133">Transmembrane helix</keyword>
<evidence type="ECO:0000256" key="1">
    <source>
        <dbReference type="SAM" id="Phobius"/>
    </source>
</evidence>
<dbReference type="KEGG" id="apb:SAR116_0001"/>
<keyword evidence="3" id="KW-1185">Reference proteome</keyword>
<evidence type="ECO:0000313" key="3">
    <source>
        <dbReference type="Proteomes" id="UP000007460"/>
    </source>
</evidence>
<feature type="transmembrane region" description="Helical" evidence="1">
    <location>
        <begin position="33"/>
        <end position="55"/>
    </location>
</feature>
<protein>
    <submittedName>
        <fullName evidence="2">Uncharacterized protein</fullName>
    </submittedName>
</protein>
<keyword evidence="1" id="KW-0472">Membrane</keyword>